<dbReference type="InterPro" id="IPR046342">
    <property type="entry name" value="CBS_dom_sf"/>
</dbReference>
<dbReference type="Gene3D" id="3.10.580.10">
    <property type="entry name" value="CBS-domain"/>
    <property type="match status" value="1"/>
</dbReference>
<reference evidence="4 5" key="1">
    <citation type="submission" date="2015-12" db="EMBL/GenBank/DDBJ databases">
        <title>Genome sequence of Tistrella mobilis MCCC 1A02139.</title>
        <authorList>
            <person name="Lu L."/>
            <person name="Lai Q."/>
            <person name="Shao Z."/>
            <person name="Qian P."/>
        </authorList>
    </citation>
    <scope>NUCLEOTIDE SEQUENCE [LARGE SCALE GENOMIC DNA]</scope>
    <source>
        <strain evidence="4 5">MCCC 1A02139</strain>
    </source>
</reference>
<proteinExistence type="predicted"/>
<keyword evidence="1 2" id="KW-0129">CBS domain</keyword>
<evidence type="ECO:0000313" key="4">
    <source>
        <dbReference type="EMBL" id="KYO55128.1"/>
    </source>
</evidence>
<accession>A0A162LIL7</accession>
<dbReference type="PROSITE" id="PS51371">
    <property type="entry name" value="CBS"/>
    <property type="match status" value="2"/>
</dbReference>
<dbReference type="Pfam" id="PF00571">
    <property type="entry name" value="CBS"/>
    <property type="match status" value="2"/>
</dbReference>
<dbReference type="SMART" id="SM00116">
    <property type="entry name" value="CBS"/>
    <property type="match status" value="2"/>
</dbReference>
<name>A0A162LIL7_9PROT</name>
<dbReference type="PANTHER" id="PTHR43080:SF2">
    <property type="entry name" value="CBS DOMAIN-CONTAINING PROTEIN"/>
    <property type="match status" value="1"/>
</dbReference>
<gene>
    <name evidence="4" type="ORF">AUP44_24240</name>
</gene>
<dbReference type="AlphaFoldDB" id="A0A162LIL7"/>
<keyword evidence="4" id="KW-0418">Kinase</keyword>
<evidence type="ECO:0000256" key="2">
    <source>
        <dbReference type="PROSITE-ProRule" id="PRU00703"/>
    </source>
</evidence>
<dbReference type="RefSeq" id="WP_062762513.1">
    <property type="nucleotide sequence ID" value="NZ_CP121027.1"/>
</dbReference>
<dbReference type="InterPro" id="IPR000644">
    <property type="entry name" value="CBS_dom"/>
</dbReference>
<dbReference type="InterPro" id="IPR051257">
    <property type="entry name" value="Diverse_CBS-Domain"/>
</dbReference>
<dbReference type="InterPro" id="IPR044725">
    <property type="entry name" value="CBSX3_CBS_dom"/>
</dbReference>
<evidence type="ECO:0000259" key="3">
    <source>
        <dbReference type="PROSITE" id="PS51371"/>
    </source>
</evidence>
<dbReference type="PANTHER" id="PTHR43080">
    <property type="entry name" value="CBS DOMAIN-CONTAINING PROTEIN CBSX3, MITOCHONDRIAL"/>
    <property type="match status" value="1"/>
</dbReference>
<feature type="domain" description="CBS" evidence="3">
    <location>
        <begin position="7"/>
        <end position="66"/>
    </location>
</feature>
<evidence type="ECO:0000313" key="5">
    <source>
        <dbReference type="Proteomes" id="UP000075787"/>
    </source>
</evidence>
<organism evidence="4 5">
    <name type="scientific">Tistrella mobilis</name>
    <dbReference type="NCBI Taxonomy" id="171437"/>
    <lineage>
        <taxon>Bacteria</taxon>
        <taxon>Pseudomonadati</taxon>
        <taxon>Pseudomonadota</taxon>
        <taxon>Alphaproteobacteria</taxon>
        <taxon>Geminicoccales</taxon>
        <taxon>Geminicoccaceae</taxon>
        <taxon>Tistrella</taxon>
    </lineage>
</organism>
<evidence type="ECO:0000256" key="1">
    <source>
        <dbReference type="ARBA" id="ARBA00023122"/>
    </source>
</evidence>
<feature type="domain" description="CBS" evidence="3">
    <location>
        <begin position="75"/>
        <end position="131"/>
    </location>
</feature>
<protein>
    <submittedName>
        <fullName evidence="4">Histidine kinase</fullName>
    </submittedName>
</protein>
<dbReference type="SUPFAM" id="SSF54631">
    <property type="entry name" value="CBS-domain pair"/>
    <property type="match status" value="1"/>
</dbReference>
<dbReference type="GeneID" id="97243240"/>
<dbReference type="OrthoDB" id="9807125at2"/>
<sequence length="144" mass="15906">MLVEHILRRKGRRIAIVDPEATISRALEILAQDNIGALPVVRDGRIVGMLSERDVARGLVDRGAALLDTPVTELMTTRLTTCRPETTIEELMTMMTMRRIRHVPVLGEDGGLTGMISIGDVVKCRLDELETEAQALRDYVAGVQ</sequence>
<comment type="caution">
    <text evidence="4">The sequence shown here is derived from an EMBL/GenBank/DDBJ whole genome shotgun (WGS) entry which is preliminary data.</text>
</comment>
<dbReference type="Proteomes" id="UP000075787">
    <property type="component" value="Unassembled WGS sequence"/>
</dbReference>
<dbReference type="CDD" id="cd04623">
    <property type="entry name" value="CBS_pair_bac_euk"/>
    <property type="match status" value="1"/>
</dbReference>
<dbReference type="EMBL" id="LPZR01000071">
    <property type="protein sequence ID" value="KYO55128.1"/>
    <property type="molecule type" value="Genomic_DNA"/>
</dbReference>
<dbReference type="GO" id="GO:0016301">
    <property type="term" value="F:kinase activity"/>
    <property type="evidence" value="ECO:0007669"/>
    <property type="project" value="UniProtKB-KW"/>
</dbReference>
<keyword evidence="4" id="KW-0808">Transferase</keyword>